<dbReference type="EMBL" id="JACTVJ010000012">
    <property type="protein sequence ID" value="MBC9715718.1"/>
    <property type="molecule type" value="Genomic_DNA"/>
</dbReference>
<name>A0ABR7SMW9_9ACTN</name>
<accession>A0ABR7SMW9</accession>
<keyword evidence="2" id="KW-1185">Reference proteome</keyword>
<evidence type="ECO:0000313" key="1">
    <source>
        <dbReference type="EMBL" id="MBC9715718.1"/>
    </source>
</evidence>
<gene>
    <name evidence="1" type="ORF">H9Y04_24545</name>
</gene>
<organism evidence="1 2">
    <name type="scientific">Streptomyces polyasparticus</name>
    <dbReference type="NCBI Taxonomy" id="2767826"/>
    <lineage>
        <taxon>Bacteria</taxon>
        <taxon>Bacillati</taxon>
        <taxon>Actinomycetota</taxon>
        <taxon>Actinomycetes</taxon>
        <taxon>Kitasatosporales</taxon>
        <taxon>Streptomycetaceae</taxon>
        <taxon>Streptomyces</taxon>
    </lineage>
</organism>
<proteinExistence type="predicted"/>
<sequence length="151" mass="16724">MYCGNPLSPTLHAIKVGICNVGSQRLAVHNRYGWQLHRQLSFEHGRDARDVEQIVLSTLKSQGLKPYLSAWEMPQAGWRETFDGTVVTEDMAWTLVTETARRHQLQTRPIVVTGPTRAVGGNAQPPVPAARSVGAYERLTLYGTLEALGED</sequence>
<comment type="caution">
    <text evidence="1">The sequence shown here is derived from an EMBL/GenBank/DDBJ whole genome shotgun (WGS) entry which is preliminary data.</text>
</comment>
<dbReference type="Proteomes" id="UP000642284">
    <property type="component" value="Unassembled WGS sequence"/>
</dbReference>
<dbReference type="RefSeq" id="WP_187816187.1">
    <property type="nucleotide sequence ID" value="NZ_JACTVJ010000012.1"/>
</dbReference>
<reference evidence="1 2" key="1">
    <citation type="submission" date="2020-08" db="EMBL/GenBank/DDBJ databases">
        <title>Genemic of Streptomyces polyaspartic.</title>
        <authorList>
            <person name="Liu W."/>
        </authorList>
    </citation>
    <scope>NUCLEOTIDE SEQUENCE [LARGE SCALE GENOMIC DNA]</scope>
    <source>
        <strain evidence="1 2">TRM66268-LWL</strain>
    </source>
</reference>
<evidence type="ECO:0000313" key="2">
    <source>
        <dbReference type="Proteomes" id="UP000642284"/>
    </source>
</evidence>
<protein>
    <submittedName>
        <fullName evidence="1">Uncharacterized protein</fullName>
    </submittedName>
</protein>